<dbReference type="STRING" id="1146883.BLASA_1859"/>
<keyword evidence="2" id="KW-1185">Reference proteome</keyword>
<proteinExistence type="predicted"/>
<evidence type="ECO:0000313" key="1">
    <source>
        <dbReference type="EMBL" id="CCG02776.1"/>
    </source>
</evidence>
<accession>H6RQ07</accession>
<dbReference type="AlphaFoldDB" id="H6RQ07"/>
<evidence type="ECO:0008006" key="3">
    <source>
        <dbReference type="Google" id="ProtNLM"/>
    </source>
</evidence>
<dbReference type="OrthoDB" id="7185309at2"/>
<sequence>MRVELPYFDGCPNWQLADQRPRDALIQAGRDDVRVEHRRVTTPEQAQAAGFRGSPTVLVDGRDPFADQDAPVGLSCRVFRTEAGLAGAPTVEQLFRVLS</sequence>
<evidence type="ECO:0000313" key="2">
    <source>
        <dbReference type="Proteomes" id="UP000007517"/>
    </source>
</evidence>
<name>H6RQ07_BLASD</name>
<organism evidence="1 2">
    <name type="scientific">Blastococcus saxobsidens (strain DD2)</name>
    <dbReference type="NCBI Taxonomy" id="1146883"/>
    <lineage>
        <taxon>Bacteria</taxon>
        <taxon>Bacillati</taxon>
        <taxon>Actinomycetota</taxon>
        <taxon>Actinomycetes</taxon>
        <taxon>Geodermatophilales</taxon>
        <taxon>Geodermatophilaceae</taxon>
        <taxon>Blastococcus</taxon>
    </lineage>
</organism>
<reference evidence="1 2" key="1">
    <citation type="journal article" date="2012" name="J. Bacteriol.">
        <title>Genome Sequence of Blastococcus saxobsidens DD2, a Stone-Inhabiting Bacterium.</title>
        <authorList>
            <person name="Chouaia B."/>
            <person name="Crotti E."/>
            <person name="Brusetti L."/>
            <person name="Daffonchio D."/>
            <person name="Essoussi I."/>
            <person name="Nouioui I."/>
            <person name="Sbissi I."/>
            <person name="Ghodhbane-Gtari F."/>
            <person name="Gtari M."/>
            <person name="Vacherie B."/>
            <person name="Barbe V."/>
            <person name="Medigue C."/>
            <person name="Gury J."/>
            <person name="Pujic P."/>
            <person name="Normand P."/>
        </authorList>
    </citation>
    <scope>NUCLEOTIDE SEQUENCE [LARGE SCALE GENOMIC DNA]</scope>
    <source>
        <strain evidence="1 2">DD2</strain>
    </source>
</reference>
<reference evidence="2" key="2">
    <citation type="submission" date="2012-02" db="EMBL/GenBank/DDBJ databases">
        <title>Complete genome sequence of Blastococcus saxobsidens strain DD2.</title>
        <authorList>
            <person name="Genoscope."/>
        </authorList>
    </citation>
    <scope>NUCLEOTIDE SEQUENCE [LARGE SCALE GENOMIC DNA]</scope>
    <source>
        <strain evidence="2">DD2</strain>
    </source>
</reference>
<dbReference type="EMBL" id="FO117623">
    <property type="protein sequence ID" value="CCG02776.1"/>
    <property type="molecule type" value="Genomic_DNA"/>
</dbReference>
<protein>
    <recommendedName>
        <fullName evidence="3">Thioredoxin family protein</fullName>
    </recommendedName>
</protein>
<gene>
    <name evidence="1" type="ordered locus">BLASA_1859</name>
</gene>
<dbReference type="Proteomes" id="UP000007517">
    <property type="component" value="Chromosome"/>
</dbReference>
<dbReference type="KEGG" id="bsd:BLASA_1859"/>
<dbReference type="HOGENOM" id="CLU_133764_1_0_11"/>
<dbReference type="eggNOG" id="ENOG5033FHN">
    <property type="taxonomic scope" value="Bacteria"/>
</dbReference>